<organism evidence="1 2">
    <name type="scientific">Paraburkholderia caledonica</name>
    <dbReference type="NCBI Taxonomy" id="134536"/>
    <lineage>
        <taxon>Bacteria</taxon>
        <taxon>Pseudomonadati</taxon>
        <taxon>Pseudomonadota</taxon>
        <taxon>Betaproteobacteria</taxon>
        <taxon>Burkholderiales</taxon>
        <taxon>Burkholderiaceae</taxon>
        <taxon>Paraburkholderia</taxon>
    </lineage>
</organism>
<dbReference type="SUPFAM" id="SSF52980">
    <property type="entry name" value="Restriction endonuclease-like"/>
    <property type="match status" value="1"/>
</dbReference>
<name>A0AB73I6G4_9BURK</name>
<comment type="caution">
    <text evidence="1">The sequence shown here is derived from an EMBL/GenBank/DDBJ whole genome shotgun (WGS) entry which is preliminary data.</text>
</comment>
<protein>
    <submittedName>
        <fullName evidence="1">C2H2 Zn-finger protein</fullName>
    </submittedName>
</protein>
<dbReference type="AlphaFoldDB" id="A0AB73I6G4"/>
<gene>
    <name evidence="1" type="ORF">J2793_000883</name>
</gene>
<reference evidence="1" key="1">
    <citation type="submission" date="2023-07" db="EMBL/GenBank/DDBJ databases">
        <title>Sorghum-associated microbial communities from plants grown in Nebraska, USA.</title>
        <authorList>
            <person name="Schachtman D."/>
        </authorList>
    </citation>
    <scope>NUCLEOTIDE SEQUENCE</scope>
    <source>
        <strain evidence="1">DS1061</strain>
    </source>
</reference>
<dbReference type="CDD" id="cd22328">
    <property type="entry name" value="Hef-like"/>
    <property type="match status" value="1"/>
</dbReference>
<dbReference type="RefSeq" id="WP_392392746.1">
    <property type="nucleotide sequence ID" value="NZ_JAURTK010000001.1"/>
</dbReference>
<dbReference type="Gene3D" id="3.40.960.10">
    <property type="entry name" value="VSR Endonuclease"/>
    <property type="match status" value="1"/>
</dbReference>
<evidence type="ECO:0000313" key="2">
    <source>
        <dbReference type="Proteomes" id="UP001229486"/>
    </source>
</evidence>
<dbReference type="InterPro" id="IPR011335">
    <property type="entry name" value="Restrct_endonuc-II-like"/>
</dbReference>
<dbReference type="EMBL" id="JAURTK010000001">
    <property type="protein sequence ID" value="MDP9645461.1"/>
    <property type="molecule type" value="Genomic_DNA"/>
</dbReference>
<proteinExistence type="predicted"/>
<sequence>MRQLTTAEFIEKARAVHGNRYDYGRSKYEGYRKEVVVGCMVHGFFVTSAASHLKGRDCVRCAVKAKSATYSFVAAARAIHGDRYDYSATEYKGRGQKVVVGCHMHGPFLTSPETHLRGANCMQCSGKAKGTTDWFIAKARAVHGERYDYSRVDYKGRRQKVCIICREHGEFWQDASNHVHRSSNCPTCMGVKRSTLEDFIRRAKDMHGDLYDYSQVVFIGVDHKVKIGCQQHGVFEQLAFDHMKGHGCAACGAEKAINAQRHDLVTFLERAKAKFGGKLDYSCAVYVNSSTKTEIKCPKHGSFWQTPHEHIASTGCPRCSSVGRVDRDEFFRRAFEVHGLTYDYSKIAFKGMRKKLKVICRFHGEFETVPKDHVDKRTGCPLCARARRASRGEKELAEWIESLCLEMRRNDRRALDGFEIDIYLPDRNLGIEYHGAYWHRDDALQHPRFHEMKALRAEKKGIRLLTVWDFHWATQREKVQQYLRHQLGISDSRRRDARACIVVETTAQRAAMFHQMHRLSGPPISASLHYALEDEGRLVACMSFGRTTSRCRSAPDEWDLLSFSTDGIVRGGASRLFAAFIRKHKPKTVWSFADRQHFGSALYEMLGFTKAGRVTADYQVYHQGKNLLWEKDAWRREYIPQRLNELGIDEVFNPGTDPRTEAQMQAFSRCFRVMDAGKTRWKWTART</sequence>
<accession>A0AB73I6G4</accession>
<evidence type="ECO:0000313" key="1">
    <source>
        <dbReference type="EMBL" id="MDP9645461.1"/>
    </source>
</evidence>
<dbReference type="Proteomes" id="UP001229486">
    <property type="component" value="Unassembled WGS sequence"/>
</dbReference>